<keyword evidence="1" id="KW-1017">Isopeptide bond</keyword>
<evidence type="ECO:0000256" key="10">
    <source>
        <dbReference type="ARBA" id="ARBA00061949"/>
    </source>
</evidence>
<feature type="domain" description="HIT-type" evidence="16">
    <location>
        <begin position="10"/>
        <end position="44"/>
    </location>
</feature>
<dbReference type="KEGG" id="psco:LY89DRAFT_776861"/>
<evidence type="ECO:0000256" key="12">
    <source>
        <dbReference type="ARBA" id="ARBA00077531"/>
    </source>
</evidence>
<dbReference type="SUPFAM" id="SSF144232">
    <property type="entry name" value="HIT/MYND zinc finger-like"/>
    <property type="match status" value="1"/>
</dbReference>
<dbReference type="PROSITE" id="PS51083">
    <property type="entry name" value="ZF_HIT"/>
    <property type="match status" value="1"/>
</dbReference>
<dbReference type="FunCoup" id="A0A194XTL7">
    <property type="interactions" value="130"/>
</dbReference>
<dbReference type="AlphaFoldDB" id="A0A194XTL7"/>
<evidence type="ECO:0000256" key="1">
    <source>
        <dbReference type="ARBA" id="ARBA00022499"/>
    </source>
</evidence>
<proteinExistence type="inferred from homology"/>
<feature type="transmembrane region" description="Helical" evidence="15">
    <location>
        <begin position="372"/>
        <end position="395"/>
    </location>
</feature>
<evidence type="ECO:0000256" key="8">
    <source>
        <dbReference type="ARBA" id="ARBA00049598"/>
    </source>
</evidence>
<comment type="function">
    <text evidence="8">Required for box C/D snoRNAs accumulation involved in snoRNA processing, snoRNA transport to the nucleolus and ribosome biogenesis.</text>
</comment>
<name>A0A194XTL7_MOLSC</name>
<dbReference type="Gene3D" id="3.30.60.190">
    <property type="match status" value="1"/>
</dbReference>
<dbReference type="GO" id="GO:0070761">
    <property type="term" value="C:pre-snoRNP complex"/>
    <property type="evidence" value="ECO:0007669"/>
    <property type="project" value="TreeGrafter"/>
</dbReference>
<dbReference type="PANTHER" id="PTHR13483:SF11">
    <property type="entry name" value="ZINC FINGER HIT DOMAIN-CONTAINING PROTEIN 3"/>
    <property type="match status" value="1"/>
</dbReference>
<dbReference type="FunFam" id="3.30.60.190:FF:000001">
    <property type="entry name" value="box C/D snoRNA protein 1"/>
    <property type="match status" value="1"/>
</dbReference>
<keyword evidence="15" id="KW-1133">Transmembrane helix</keyword>
<feature type="transmembrane region" description="Helical" evidence="15">
    <location>
        <begin position="446"/>
        <end position="469"/>
    </location>
</feature>
<dbReference type="InParanoid" id="A0A194XTL7"/>
<dbReference type="STRING" id="149040.A0A194XTL7"/>
<comment type="similarity">
    <text evidence="9">Belongs to the BCD1 family.</text>
</comment>
<gene>
    <name evidence="17" type="ORF">LY89DRAFT_776861</name>
</gene>
<reference evidence="17 18" key="1">
    <citation type="submission" date="2015-10" db="EMBL/GenBank/DDBJ databases">
        <title>Full genome of DAOMC 229536 Phialocephala scopiformis, a fungal endophyte of spruce producing the potent anti-insectan compound rugulosin.</title>
        <authorList>
            <consortium name="DOE Joint Genome Institute"/>
            <person name="Walker A.K."/>
            <person name="Frasz S.L."/>
            <person name="Seifert K.A."/>
            <person name="Miller J.D."/>
            <person name="Mondo S.J."/>
            <person name="Labutti K."/>
            <person name="Lipzen A."/>
            <person name="Dockter R."/>
            <person name="Kennedy M."/>
            <person name="Grigoriev I.V."/>
            <person name="Spatafora J.W."/>
        </authorList>
    </citation>
    <scope>NUCLEOTIDE SEQUENCE [LARGE SCALE GENOMIC DNA]</scope>
    <source>
        <strain evidence="17 18">CBS 120377</strain>
    </source>
</reference>
<keyword evidence="15" id="KW-0472">Membrane</keyword>
<keyword evidence="6" id="KW-0862">Zinc</keyword>
<keyword evidence="7" id="KW-0832">Ubl conjugation</keyword>
<evidence type="ECO:0000256" key="6">
    <source>
        <dbReference type="ARBA" id="ARBA00022833"/>
    </source>
</evidence>
<dbReference type="Pfam" id="PF25790">
    <property type="entry name" value="BCD1"/>
    <property type="match status" value="1"/>
</dbReference>
<dbReference type="PANTHER" id="PTHR13483">
    <property type="entry name" value="BOX C_D SNORNA PROTEIN 1-RELATED"/>
    <property type="match status" value="1"/>
</dbReference>
<dbReference type="GO" id="GO:0048254">
    <property type="term" value="P:snoRNA localization"/>
    <property type="evidence" value="ECO:0007669"/>
    <property type="project" value="TreeGrafter"/>
</dbReference>
<evidence type="ECO:0000256" key="7">
    <source>
        <dbReference type="ARBA" id="ARBA00022843"/>
    </source>
</evidence>
<dbReference type="EMBL" id="KQ947405">
    <property type="protein sequence ID" value="KUJ23042.1"/>
    <property type="molecule type" value="Genomic_DNA"/>
</dbReference>
<evidence type="ECO:0000256" key="13">
    <source>
        <dbReference type="PROSITE-ProRule" id="PRU00453"/>
    </source>
</evidence>
<dbReference type="InterPro" id="IPR007529">
    <property type="entry name" value="Znf_HIT"/>
</dbReference>
<evidence type="ECO:0000256" key="5">
    <source>
        <dbReference type="ARBA" id="ARBA00022771"/>
    </source>
</evidence>
<protein>
    <recommendedName>
        <fullName evidence="11">Box C/D snoRNA protein 1</fullName>
    </recommendedName>
    <alternativeName>
        <fullName evidence="12">Zinc finger HIT domain-containing protein 6</fullName>
    </alternativeName>
</protein>
<organism evidence="17 18">
    <name type="scientific">Mollisia scopiformis</name>
    <name type="common">Conifer needle endophyte fungus</name>
    <name type="synonym">Phialocephala scopiformis</name>
    <dbReference type="NCBI Taxonomy" id="149040"/>
    <lineage>
        <taxon>Eukaryota</taxon>
        <taxon>Fungi</taxon>
        <taxon>Dikarya</taxon>
        <taxon>Ascomycota</taxon>
        <taxon>Pezizomycotina</taxon>
        <taxon>Leotiomycetes</taxon>
        <taxon>Helotiales</taxon>
        <taxon>Mollisiaceae</taxon>
        <taxon>Mollisia</taxon>
    </lineage>
</organism>
<dbReference type="OrthoDB" id="272357at2759"/>
<dbReference type="GO" id="GO:0005634">
    <property type="term" value="C:nucleus"/>
    <property type="evidence" value="ECO:0007669"/>
    <property type="project" value="TreeGrafter"/>
</dbReference>
<comment type="subunit">
    <text evidence="10">Interacts with FBL, SNU13, NOP58, NUFIP1, RUVBL1, RUVBL2 and TAF9. Interacts (via HIT-type zinc finger) with the RUVBL1/RUVBL2 complex in the presence of ADP.</text>
</comment>
<dbReference type="InterPro" id="IPR051639">
    <property type="entry name" value="BCD1"/>
</dbReference>
<keyword evidence="18" id="KW-1185">Reference proteome</keyword>
<evidence type="ECO:0000256" key="4">
    <source>
        <dbReference type="ARBA" id="ARBA00022723"/>
    </source>
</evidence>
<feature type="region of interest" description="Disordered" evidence="14">
    <location>
        <begin position="201"/>
        <end position="230"/>
    </location>
</feature>
<keyword evidence="2" id="KW-0690">Ribosome biogenesis</keyword>
<keyword evidence="4" id="KW-0479">Metal-binding</keyword>
<accession>A0A194XTL7</accession>
<dbReference type="InterPro" id="IPR057721">
    <property type="entry name" value="BCD1_alpha/beta"/>
</dbReference>
<dbReference type="Pfam" id="PF04438">
    <property type="entry name" value="zf-HIT"/>
    <property type="match status" value="1"/>
</dbReference>
<keyword evidence="5 13" id="KW-0863">Zinc-finger</keyword>
<evidence type="ECO:0000313" key="17">
    <source>
        <dbReference type="EMBL" id="KUJ23042.1"/>
    </source>
</evidence>
<feature type="transmembrane region" description="Helical" evidence="15">
    <location>
        <begin position="407"/>
        <end position="426"/>
    </location>
</feature>
<dbReference type="CDD" id="cd23023">
    <property type="entry name" value="zf-HIT_BCD1"/>
    <property type="match status" value="1"/>
</dbReference>
<dbReference type="RefSeq" id="XP_018077397.1">
    <property type="nucleotide sequence ID" value="XM_018222087.1"/>
</dbReference>
<evidence type="ECO:0000256" key="11">
    <source>
        <dbReference type="ARBA" id="ARBA00068630"/>
    </source>
</evidence>
<evidence type="ECO:0000313" key="18">
    <source>
        <dbReference type="Proteomes" id="UP000070700"/>
    </source>
</evidence>
<evidence type="ECO:0000256" key="2">
    <source>
        <dbReference type="ARBA" id="ARBA00022517"/>
    </source>
</evidence>
<keyword evidence="15" id="KW-0812">Transmembrane</keyword>
<dbReference type="GeneID" id="28831813"/>
<dbReference type="Proteomes" id="UP000070700">
    <property type="component" value="Unassembled WGS sequence"/>
</dbReference>
<evidence type="ECO:0000256" key="3">
    <source>
        <dbReference type="ARBA" id="ARBA00022553"/>
    </source>
</evidence>
<dbReference type="GO" id="GO:0000463">
    <property type="term" value="P:maturation of LSU-rRNA from tricistronic rRNA transcript (SSU-rRNA, 5.8S rRNA, LSU-rRNA)"/>
    <property type="evidence" value="ECO:0007669"/>
    <property type="project" value="TreeGrafter"/>
</dbReference>
<feature type="compositionally biased region" description="Basic and acidic residues" evidence="14">
    <location>
        <begin position="215"/>
        <end position="229"/>
    </location>
</feature>
<sequence>MNEPLLSSLCTICHIDPPKYTCPRCSAQTCSLRCAKRHKLWASCNGVRDPTVFKPISEVATPSGIDHDYNFLHGIETQIQRSEKVLIEDLGIVEAEELERARKGVDEREFQQRHAEDQAKGEVQITKVLKEKNIRVIKAPKGMRRNQENTTNWNRKHRCMNWQVEWIRAPNGERTLYKALDKHSLGDAFDIMFEEERKLNMSKEEKTAEKKRKAADRSAKSPKKARLEENAISEVSTLQNPETGAWNVTPIYSIPELVYTEPPIPEKHRDYHFYIHRPLTPASYPKVLAPLDTSKSLSDLLRNRDLLEFPTIHVLDEGPGRLPSTFMLENDYLKAIGQKGHRQDIDTEMSGMVDEESTDELSDSDEDSDSSGLIFVVIALWSFIQFAFLTWLGIAFHEWRIGYRWRIILSLAANLLVFEAAGQSFGNIPVKYLGVFGKWLPLFYDLMVELAGAAIFVMFWWKALVWSWYAFGRREPYVFDPRRERIMVVWEESDGDEWKVDVTQYVPVKAVYTEEELSAARALALDHFIDDLEYRNQRMEEGLKVARPWYEACTSESV</sequence>
<dbReference type="GO" id="GO:0000492">
    <property type="term" value="P:box C/D snoRNP assembly"/>
    <property type="evidence" value="ECO:0007669"/>
    <property type="project" value="TreeGrafter"/>
</dbReference>
<evidence type="ECO:0000256" key="14">
    <source>
        <dbReference type="SAM" id="MobiDB-lite"/>
    </source>
</evidence>
<evidence type="ECO:0000256" key="9">
    <source>
        <dbReference type="ARBA" id="ARBA00049654"/>
    </source>
</evidence>
<evidence type="ECO:0000256" key="15">
    <source>
        <dbReference type="SAM" id="Phobius"/>
    </source>
</evidence>
<keyword evidence="3" id="KW-0597">Phosphoprotein</keyword>
<dbReference type="GO" id="GO:0008270">
    <property type="term" value="F:zinc ion binding"/>
    <property type="evidence" value="ECO:0007669"/>
    <property type="project" value="UniProtKB-UniRule"/>
</dbReference>
<evidence type="ECO:0000259" key="16">
    <source>
        <dbReference type="PROSITE" id="PS51083"/>
    </source>
</evidence>